<keyword evidence="2" id="KW-1185">Reference proteome</keyword>
<accession>A0A8T3AL83</accession>
<protein>
    <submittedName>
        <fullName evidence="1">Uncharacterized protein</fullName>
    </submittedName>
</protein>
<gene>
    <name evidence="1" type="ORF">KFK09_020539</name>
</gene>
<name>A0A8T3AL83_DENNO</name>
<reference evidence="1" key="1">
    <citation type="journal article" date="2022" name="Front. Genet.">
        <title>Chromosome-Scale Assembly of the Dendrobium nobile Genome Provides Insights Into the Molecular Mechanism of the Biosynthesis of the Medicinal Active Ingredient of Dendrobium.</title>
        <authorList>
            <person name="Xu Q."/>
            <person name="Niu S.-C."/>
            <person name="Li K.-L."/>
            <person name="Zheng P.-J."/>
            <person name="Zhang X.-J."/>
            <person name="Jia Y."/>
            <person name="Liu Y."/>
            <person name="Niu Y.-X."/>
            <person name="Yu L.-H."/>
            <person name="Chen D.-F."/>
            <person name="Zhang G.-Q."/>
        </authorList>
    </citation>
    <scope>NUCLEOTIDE SEQUENCE</scope>
    <source>
        <tissue evidence="1">Leaf</tissue>
    </source>
</reference>
<sequence>MGVTNLFMYAPSSQELQKVPSPLISQMHLASNAKREQGVRNSCIYMFKLIYK</sequence>
<proteinExistence type="predicted"/>
<comment type="caution">
    <text evidence="1">The sequence shown here is derived from an EMBL/GenBank/DDBJ whole genome shotgun (WGS) entry which is preliminary data.</text>
</comment>
<evidence type="ECO:0000313" key="2">
    <source>
        <dbReference type="Proteomes" id="UP000829196"/>
    </source>
</evidence>
<evidence type="ECO:0000313" key="1">
    <source>
        <dbReference type="EMBL" id="KAI0497316.1"/>
    </source>
</evidence>
<dbReference type="EMBL" id="JAGYWB010000015">
    <property type="protein sequence ID" value="KAI0497316.1"/>
    <property type="molecule type" value="Genomic_DNA"/>
</dbReference>
<organism evidence="1 2">
    <name type="scientific">Dendrobium nobile</name>
    <name type="common">Orchid</name>
    <dbReference type="NCBI Taxonomy" id="94219"/>
    <lineage>
        <taxon>Eukaryota</taxon>
        <taxon>Viridiplantae</taxon>
        <taxon>Streptophyta</taxon>
        <taxon>Embryophyta</taxon>
        <taxon>Tracheophyta</taxon>
        <taxon>Spermatophyta</taxon>
        <taxon>Magnoliopsida</taxon>
        <taxon>Liliopsida</taxon>
        <taxon>Asparagales</taxon>
        <taxon>Orchidaceae</taxon>
        <taxon>Epidendroideae</taxon>
        <taxon>Malaxideae</taxon>
        <taxon>Dendrobiinae</taxon>
        <taxon>Dendrobium</taxon>
    </lineage>
</organism>
<dbReference type="Proteomes" id="UP000829196">
    <property type="component" value="Unassembled WGS sequence"/>
</dbReference>
<dbReference type="AlphaFoldDB" id="A0A8T3AL83"/>